<organism evidence="2 3">
    <name type="scientific">Lactobacillus helsingborgensis</name>
    <dbReference type="NCBI Taxonomy" id="1218494"/>
    <lineage>
        <taxon>Bacteria</taxon>
        <taxon>Bacillati</taxon>
        <taxon>Bacillota</taxon>
        <taxon>Bacilli</taxon>
        <taxon>Lactobacillales</taxon>
        <taxon>Lactobacillaceae</taxon>
        <taxon>Lactobacillus</taxon>
    </lineage>
</organism>
<accession>A0AA47GGV5</accession>
<proteinExistence type="predicted"/>
<keyword evidence="3" id="KW-1185">Reference proteome</keyword>
<gene>
    <name evidence="2" type="ORF">LDX53_08710</name>
</gene>
<feature type="transmembrane region" description="Helical" evidence="1">
    <location>
        <begin position="72"/>
        <end position="96"/>
    </location>
</feature>
<feature type="transmembrane region" description="Helical" evidence="1">
    <location>
        <begin position="12"/>
        <end position="33"/>
    </location>
</feature>
<dbReference type="AlphaFoldDB" id="A0AA47GGV5"/>
<dbReference type="Proteomes" id="UP001164557">
    <property type="component" value="Chromosome"/>
</dbReference>
<keyword evidence="1" id="KW-0472">Membrane</keyword>
<name>A0AA47GGV5_9LACO</name>
<sequence>MKKQDYRKKITFWLRFSGWFCLLPASNLLLFYQRIGQSPLRYLFLAELVFTILFAAYILTTALSERWLEDKNIFILIIIALLFGPVIVAIPLGFAYHACRKLNSE</sequence>
<evidence type="ECO:0000313" key="2">
    <source>
        <dbReference type="EMBL" id="UZX29635.1"/>
    </source>
</evidence>
<reference evidence="2" key="1">
    <citation type="submission" date="2021-09" db="EMBL/GenBank/DDBJ databases">
        <title>Lactobacillus species from Apis mellifera, Switzerland.</title>
        <authorList>
            <person name="Pfister J."/>
            <person name="Brown A."/>
            <person name="Neumann P."/>
            <person name="Collaud A."/>
            <person name="Retschnig G."/>
            <person name="Perreten V."/>
        </authorList>
    </citation>
    <scope>NUCLEOTIDE SEQUENCE</scope>
    <source>
        <strain evidence="2">IBH002</strain>
    </source>
</reference>
<feature type="transmembrane region" description="Helical" evidence="1">
    <location>
        <begin position="39"/>
        <end position="60"/>
    </location>
</feature>
<protein>
    <submittedName>
        <fullName evidence="2">Uncharacterized protein</fullName>
    </submittedName>
</protein>
<keyword evidence="1" id="KW-0812">Transmembrane</keyword>
<dbReference type="RefSeq" id="WP_046327822.1">
    <property type="nucleotide sequence ID" value="NZ_CP084389.1"/>
</dbReference>
<evidence type="ECO:0000256" key="1">
    <source>
        <dbReference type="SAM" id="Phobius"/>
    </source>
</evidence>
<keyword evidence="1" id="KW-1133">Transmembrane helix</keyword>
<evidence type="ECO:0000313" key="3">
    <source>
        <dbReference type="Proteomes" id="UP001164557"/>
    </source>
</evidence>
<dbReference type="EMBL" id="CP084389">
    <property type="protein sequence ID" value="UZX29635.1"/>
    <property type="molecule type" value="Genomic_DNA"/>
</dbReference>